<evidence type="ECO:0000256" key="15">
    <source>
        <dbReference type="ARBA" id="ARBA00023295"/>
    </source>
</evidence>
<protein>
    <recommendedName>
        <fullName evidence="21">alpha-1,2-Mannosidase</fullName>
        <ecNumber evidence="21">3.2.1.-</ecNumber>
    </recommendedName>
</protein>
<reference evidence="23 24" key="1">
    <citation type="journal article" date="2024" name="Nat. Commun.">
        <title>Phylogenomics reveals the evolutionary origins of lichenization in chlorophyte algae.</title>
        <authorList>
            <person name="Puginier C."/>
            <person name="Libourel C."/>
            <person name="Otte J."/>
            <person name="Skaloud P."/>
            <person name="Haon M."/>
            <person name="Grisel S."/>
            <person name="Petersen M."/>
            <person name="Berrin J.G."/>
            <person name="Delaux P.M."/>
            <person name="Dal Grande F."/>
            <person name="Keller J."/>
        </authorList>
    </citation>
    <scope>NUCLEOTIDE SEQUENCE [LARGE SCALE GENOMIC DNA]</scope>
    <source>
        <strain evidence="23 24">SAG 2043</strain>
    </source>
</reference>
<feature type="chain" id="PRO_5043452571" description="alpha-1,2-Mannosidase" evidence="22">
    <location>
        <begin position="22"/>
        <end position="615"/>
    </location>
</feature>
<evidence type="ECO:0000256" key="16">
    <source>
        <dbReference type="ARBA" id="ARBA00047669"/>
    </source>
</evidence>
<dbReference type="PANTHER" id="PTHR11742">
    <property type="entry name" value="MANNOSYL-OLIGOSACCHARIDE ALPHA-1,2-MANNOSIDASE-RELATED"/>
    <property type="match status" value="1"/>
</dbReference>
<comment type="similarity">
    <text evidence="4 21">Belongs to the glycosyl hydrolase 47 family.</text>
</comment>
<keyword evidence="9" id="KW-0735">Signal-anchor</keyword>
<dbReference type="GO" id="GO:0005509">
    <property type="term" value="F:calcium ion binding"/>
    <property type="evidence" value="ECO:0007669"/>
    <property type="project" value="InterPro"/>
</dbReference>
<comment type="catalytic activity">
    <reaction evidence="17">
        <text>N(4)-(alpha-D-Man-(1-&gt;2)-alpha-D-Man-(1-&gt;2)-alpha-D-Man-(1-&gt;3)-[alpha-D-Man-(1-&gt;2)-alpha-D-Man-(1-&gt;3)-[alpha-D-Man-(1-&gt;2)-alpha-D-Man-(1-&gt;6)]-alpha-D-Man-(1-&gt;6)]-beta-D-Man-(1-&gt;4)-beta-D-GlcNAc-(1-&gt;4)-beta-D-GlcNAc)-L-asparaginyl-[protein] (N-glucan mannose isomer 9A1,2,3B1,2,3) + 4 H2O = N(4)-(alpha-D-Man-(1-&gt;3)-[alpha-D-Man-(1-&gt;3)-[alpha-D-Man-(1-&gt;6)]-alpha-D-Man-(1-&gt;6)]-beta-D-Man-(1-&gt;4)-beta-D-GlcNAc-(1-&gt;4)-beta-D-GlcNAc)-L-asparaginyl-[protein] (N-glucan mannose isomer 5A1,2) + 4 beta-D-mannose</text>
        <dbReference type="Rhea" id="RHEA:56008"/>
        <dbReference type="Rhea" id="RHEA-COMP:14356"/>
        <dbReference type="Rhea" id="RHEA-COMP:14367"/>
        <dbReference type="ChEBI" id="CHEBI:15377"/>
        <dbReference type="ChEBI" id="CHEBI:28563"/>
        <dbReference type="ChEBI" id="CHEBI:59087"/>
        <dbReference type="ChEBI" id="CHEBI:139493"/>
        <dbReference type="EC" id="3.2.1.113"/>
    </reaction>
</comment>
<sequence>MFGKPNLPVMLLLFLVLGGYAFFLQHKLSSEEPRRGFVTSQEQPNELGTQFARAQVVESASEEEVQLIKRTEELAKQVGALAHALENRKMKLQLPHTVQAAAVHDQPQQASSQQQLQQQAEQLQQQTAMVTPAAVAVAGQEQDAIASKPVLGLNGPVSEAEWGRRRQDVKAAMKHAWDAYVTYAWGFDELMPLTRRGKNSFGGLGATVLDALDTLWLMDLKDDFRRARDWVANDLNFDKMFDASVFETTIRVVGGMLSAFEFSGDNMFVKRAQELCDRLLHAFDTPTGIPFNILNLHTLVAKNPTWTMRSSTLSEFGTEQLEFIKLSEKSGNPVYADKTINVIKYLYNNHADKGMLPLFLNPEDGQFTTTHKSLGAMGDSYYEYLLKTWIMTGKKDDMYRAMWEKSMDEVLETVVFTSSGGFKYIADLDRGLVHHKMDHLACFAPAMFALGVHHRAVTGTKAEQYMELAKDLTYTCWQMYARQPTGLSPEFVTFENGAEMDSGANHNLQRPETLEALFVLWRTTGDSKYREWGWEIFQSIEKWCRVEDGYVGLKDVRQVPPQQDDTQQSFFLAESLKYLYLLFGPNDIISLDEWVLNTEAHPLRILSGSQTTRRK</sequence>
<keyword evidence="6 19" id="KW-0479">Metal-binding</keyword>
<dbReference type="PRINTS" id="PR00747">
    <property type="entry name" value="GLYHDRLASE47"/>
</dbReference>
<evidence type="ECO:0000256" key="10">
    <source>
        <dbReference type="ARBA" id="ARBA00022989"/>
    </source>
</evidence>
<feature type="disulfide bond" evidence="20">
    <location>
        <begin position="442"/>
        <end position="476"/>
    </location>
</feature>
<dbReference type="GO" id="GO:0005975">
    <property type="term" value="P:carbohydrate metabolic process"/>
    <property type="evidence" value="ECO:0007669"/>
    <property type="project" value="InterPro"/>
</dbReference>
<comment type="pathway">
    <text evidence="3">Protein modification; protein glycosylation.</text>
</comment>
<dbReference type="InterPro" id="IPR036026">
    <property type="entry name" value="Seven-hairpin_glycosidases"/>
</dbReference>
<feature type="active site" evidence="18">
    <location>
        <position position="379"/>
    </location>
</feature>
<evidence type="ECO:0000256" key="6">
    <source>
        <dbReference type="ARBA" id="ARBA00022723"/>
    </source>
</evidence>
<dbReference type="GO" id="GO:0005783">
    <property type="term" value="C:endoplasmic reticulum"/>
    <property type="evidence" value="ECO:0007669"/>
    <property type="project" value="TreeGrafter"/>
</dbReference>
<dbReference type="EMBL" id="JALJOR010000004">
    <property type="protein sequence ID" value="KAK9817686.1"/>
    <property type="molecule type" value="Genomic_DNA"/>
</dbReference>
<feature type="active site" evidence="18">
    <location>
        <position position="512"/>
    </location>
</feature>
<evidence type="ECO:0000313" key="24">
    <source>
        <dbReference type="Proteomes" id="UP001489004"/>
    </source>
</evidence>
<evidence type="ECO:0000256" key="22">
    <source>
        <dbReference type="SAM" id="SignalP"/>
    </source>
</evidence>
<dbReference type="GO" id="GO:0000139">
    <property type="term" value="C:Golgi membrane"/>
    <property type="evidence" value="ECO:0007669"/>
    <property type="project" value="UniProtKB-SubCell"/>
</dbReference>
<evidence type="ECO:0000256" key="9">
    <source>
        <dbReference type="ARBA" id="ARBA00022968"/>
    </source>
</evidence>
<dbReference type="PANTHER" id="PTHR11742:SF6">
    <property type="entry name" value="MANNOSYL-OLIGOSACCHARIDE ALPHA-1,2-MANNOSIDASE IA-RELATED"/>
    <property type="match status" value="1"/>
</dbReference>
<gene>
    <name evidence="23" type="ORF">WJX72_000621</name>
</gene>
<dbReference type="Pfam" id="PF01532">
    <property type="entry name" value="Glyco_hydro_47"/>
    <property type="match status" value="1"/>
</dbReference>
<dbReference type="InterPro" id="IPR001382">
    <property type="entry name" value="Glyco_hydro_47"/>
</dbReference>
<evidence type="ECO:0000256" key="2">
    <source>
        <dbReference type="ARBA" id="ARBA00004323"/>
    </source>
</evidence>
<feature type="active site" description="Proton donor" evidence="18">
    <location>
        <position position="247"/>
    </location>
</feature>
<dbReference type="GO" id="GO:0009100">
    <property type="term" value="P:glycoprotein metabolic process"/>
    <property type="evidence" value="ECO:0007669"/>
    <property type="project" value="UniProtKB-ARBA"/>
</dbReference>
<evidence type="ECO:0000256" key="21">
    <source>
        <dbReference type="RuleBase" id="RU361193"/>
    </source>
</evidence>
<keyword evidence="10" id="KW-1133">Transmembrane helix</keyword>
<evidence type="ECO:0000256" key="8">
    <source>
        <dbReference type="ARBA" id="ARBA00022837"/>
    </source>
</evidence>
<keyword evidence="24" id="KW-1185">Reference proteome</keyword>
<feature type="signal peptide" evidence="22">
    <location>
        <begin position="1"/>
        <end position="21"/>
    </location>
</feature>
<evidence type="ECO:0000313" key="23">
    <source>
        <dbReference type="EMBL" id="KAK9817686.1"/>
    </source>
</evidence>
<comment type="catalytic activity">
    <reaction evidence="16">
        <text>N(4)-(alpha-D-Man-(1-&gt;2)-alpha-D-Man-(1-&gt;2)-alpha-D-Man-(1-&gt;3)-[alpha-D-Man-(1-&gt;3)-[alpha-D-Man-(1-&gt;2)-alpha-D-Man-(1-&gt;6)]-alpha-D-Man-(1-&gt;6)]-beta-D-Man-(1-&gt;4)-beta-D-GlcNAc-(1-&gt;4)-beta-D-GlcNAc)-L-asparaginyl-[protein] (N-glucan mannose isomer 8A1,2,3B1,3) + 3 H2O = N(4)-(alpha-D-Man-(1-&gt;3)-[alpha-D-Man-(1-&gt;3)-[alpha-D-Man-(1-&gt;6)]-alpha-D-Man-(1-&gt;6)]-beta-D-Man-(1-&gt;4)-beta-D-GlcNAc-(1-&gt;4)-beta-D-GlcNAc)-L-asparaginyl-[protein] (N-glucan mannose isomer 5A1,2) + 3 beta-D-mannose</text>
        <dbReference type="Rhea" id="RHEA:56028"/>
        <dbReference type="Rhea" id="RHEA-COMP:14358"/>
        <dbReference type="Rhea" id="RHEA-COMP:14367"/>
        <dbReference type="ChEBI" id="CHEBI:15377"/>
        <dbReference type="ChEBI" id="CHEBI:28563"/>
        <dbReference type="ChEBI" id="CHEBI:59087"/>
        <dbReference type="ChEBI" id="CHEBI:60628"/>
        <dbReference type="EC" id="3.2.1.113"/>
    </reaction>
</comment>
<feature type="binding site" evidence="19">
    <location>
        <position position="598"/>
    </location>
    <ligand>
        <name>Ca(2+)</name>
        <dbReference type="ChEBI" id="CHEBI:29108"/>
    </ligand>
</feature>
<name>A0AAW1Q6X9_9CHLO</name>
<evidence type="ECO:0000256" key="18">
    <source>
        <dbReference type="PIRSR" id="PIRSR601382-1"/>
    </source>
</evidence>
<accession>A0AAW1Q6X9</accession>
<evidence type="ECO:0000256" key="17">
    <source>
        <dbReference type="ARBA" id="ARBA00048605"/>
    </source>
</evidence>
<dbReference type="GO" id="GO:0004571">
    <property type="term" value="F:mannosyl-oligosaccharide 1,2-alpha-mannosidase activity"/>
    <property type="evidence" value="ECO:0007669"/>
    <property type="project" value="UniProtKB-EC"/>
</dbReference>
<feature type="active site" description="Proton donor" evidence="18">
    <location>
        <position position="490"/>
    </location>
</feature>
<dbReference type="InterPro" id="IPR050749">
    <property type="entry name" value="Glycosyl_Hydrolase_47"/>
</dbReference>
<evidence type="ECO:0000256" key="13">
    <source>
        <dbReference type="ARBA" id="ARBA00023157"/>
    </source>
</evidence>
<evidence type="ECO:0000256" key="19">
    <source>
        <dbReference type="PIRSR" id="PIRSR601382-2"/>
    </source>
</evidence>
<keyword evidence="11" id="KW-0333">Golgi apparatus</keyword>
<dbReference type="Proteomes" id="UP001489004">
    <property type="component" value="Unassembled WGS sequence"/>
</dbReference>
<dbReference type="AlphaFoldDB" id="A0AAW1Q6X9"/>
<keyword evidence="12" id="KW-0472">Membrane</keyword>
<organism evidence="23 24">
    <name type="scientific">[Myrmecia] bisecta</name>
    <dbReference type="NCBI Taxonomy" id="41462"/>
    <lineage>
        <taxon>Eukaryota</taxon>
        <taxon>Viridiplantae</taxon>
        <taxon>Chlorophyta</taxon>
        <taxon>core chlorophytes</taxon>
        <taxon>Trebouxiophyceae</taxon>
        <taxon>Trebouxiales</taxon>
        <taxon>Trebouxiaceae</taxon>
        <taxon>Myrmecia</taxon>
    </lineage>
</organism>
<dbReference type="InterPro" id="IPR012341">
    <property type="entry name" value="6hp_glycosidase-like_sf"/>
</dbReference>
<keyword evidence="14" id="KW-0325">Glycoprotein</keyword>
<dbReference type="Gene3D" id="1.50.10.10">
    <property type="match status" value="1"/>
</dbReference>
<evidence type="ECO:0000256" key="7">
    <source>
        <dbReference type="ARBA" id="ARBA00022801"/>
    </source>
</evidence>
<keyword evidence="8 19" id="KW-0106">Calcium</keyword>
<evidence type="ECO:0000256" key="14">
    <source>
        <dbReference type="ARBA" id="ARBA00023180"/>
    </source>
</evidence>
<dbReference type="SUPFAM" id="SSF48225">
    <property type="entry name" value="Seven-hairpin glycosidases"/>
    <property type="match status" value="1"/>
</dbReference>
<keyword evidence="5" id="KW-0812">Transmembrane</keyword>
<evidence type="ECO:0000256" key="5">
    <source>
        <dbReference type="ARBA" id="ARBA00022692"/>
    </source>
</evidence>
<evidence type="ECO:0000256" key="12">
    <source>
        <dbReference type="ARBA" id="ARBA00023136"/>
    </source>
</evidence>
<evidence type="ECO:0000256" key="4">
    <source>
        <dbReference type="ARBA" id="ARBA00007658"/>
    </source>
</evidence>
<keyword evidence="7 21" id="KW-0378">Hydrolase</keyword>
<keyword evidence="13 20" id="KW-1015">Disulfide bond</keyword>
<keyword evidence="22" id="KW-0732">Signal</keyword>
<comment type="cofactor">
    <cofactor evidence="1 19">
        <name>Ca(2+)</name>
        <dbReference type="ChEBI" id="CHEBI:29108"/>
    </cofactor>
</comment>
<dbReference type="EC" id="3.2.1.-" evidence="21"/>
<proteinExistence type="inferred from homology"/>
<comment type="caution">
    <text evidence="23">The sequence shown here is derived from an EMBL/GenBank/DDBJ whole genome shotgun (WGS) entry which is preliminary data.</text>
</comment>
<dbReference type="FunFam" id="1.50.10.10:FF:000017">
    <property type="entry name" value="alpha-1,2-Mannosidase"/>
    <property type="match status" value="1"/>
</dbReference>
<comment type="subcellular location">
    <subcellularLocation>
        <location evidence="2">Golgi apparatus membrane</location>
        <topology evidence="2">Single-pass type II membrane protein</topology>
    </subcellularLocation>
</comment>
<evidence type="ECO:0000256" key="20">
    <source>
        <dbReference type="PIRSR" id="PIRSR601382-3"/>
    </source>
</evidence>
<evidence type="ECO:0000256" key="1">
    <source>
        <dbReference type="ARBA" id="ARBA00001913"/>
    </source>
</evidence>
<keyword evidence="15 21" id="KW-0326">Glycosidase</keyword>
<evidence type="ECO:0000256" key="11">
    <source>
        <dbReference type="ARBA" id="ARBA00023034"/>
    </source>
</evidence>
<evidence type="ECO:0000256" key="3">
    <source>
        <dbReference type="ARBA" id="ARBA00004922"/>
    </source>
</evidence>